<dbReference type="Gene3D" id="6.10.140.1340">
    <property type="match status" value="1"/>
</dbReference>
<organism evidence="3 4">
    <name type="scientific">Sulfitobacter marinus</name>
    <dbReference type="NCBI Taxonomy" id="394264"/>
    <lineage>
        <taxon>Bacteria</taxon>
        <taxon>Pseudomonadati</taxon>
        <taxon>Pseudomonadota</taxon>
        <taxon>Alphaproteobacteria</taxon>
        <taxon>Rhodobacterales</taxon>
        <taxon>Roseobacteraceae</taxon>
        <taxon>Sulfitobacter</taxon>
    </lineage>
</organism>
<dbReference type="EMBL" id="FPAJ01000001">
    <property type="protein sequence ID" value="SFS55170.1"/>
    <property type="molecule type" value="Genomic_DNA"/>
</dbReference>
<keyword evidence="4" id="KW-1185">Reference proteome</keyword>
<gene>
    <name evidence="3" type="ORF">SAMN04488040_0889</name>
</gene>
<accession>A0A1I6QRY8</accession>
<dbReference type="InterPro" id="IPR021309">
    <property type="entry name" value="YgaP-like_TM"/>
</dbReference>
<feature type="transmembrane region" description="Helical" evidence="1">
    <location>
        <begin position="12"/>
        <end position="32"/>
    </location>
</feature>
<keyword evidence="1" id="KW-0472">Membrane</keyword>
<evidence type="ECO:0000313" key="3">
    <source>
        <dbReference type="EMBL" id="SFS55170.1"/>
    </source>
</evidence>
<keyword evidence="1" id="KW-1133">Transmembrane helix</keyword>
<feature type="domain" description="Inner membrane protein YgaP-like transmembrane" evidence="2">
    <location>
        <begin position="1"/>
        <end position="69"/>
    </location>
</feature>
<name>A0A1I6QRY8_9RHOB</name>
<protein>
    <recommendedName>
        <fullName evidence="2">Inner membrane protein YgaP-like transmembrane domain-containing protein</fullName>
    </recommendedName>
</protein>
<feature type="transmembrane region" description="Helical" evidence="1">
    <location>
        <begin position="38"/>
        <end position="57"/>
    </location>
</feature>
<evidence type="ECO:0000259" key="2">
    <source>
        <dbReference type="Pfam" id="PF11127"/>
    </source>
</evidence>
<dbReference type="AlphaFoldDB" id="A0A1I6QRY8"/>
<dbReference type="Pfam" id="PF11127">
    <property type="entry name" value="YgaP-like_TM"/>
    <property type="match status" value="1"/>
</dbReference>
<keyword evidence="1" id="KW-0812">Transmembrane</keyword>
<dbReference type="Proteomes" id="UP000199239">
    <property type="component" value="Unassembled WGS sequence"/>
</dbReference>
<proteinExistence type="predicted"/>
<sequence length="70" mass="7565">MNVNVGNIDRALRIILGLALIGARVLNIPDIWSNPVLGYGSLLVGLVLVVTGIFRFCPLYRLLGISTCKV</sequence>
<reference evidence="4" key="1">
    <citation type="submission" date="2016-10" db="EMBL/GenBank/DDBJ databases">
        <authorList>
            <person name="Varghese N."/>
            <person name="Submissions S."/>
        </authorList>
    </citation>
    <scope>NUCLEOTIDE SEQUENCE [LARGE SCALE GENOMIC DNA]</scope>
    <source>
        <strain evidence="4">DSM 23422</strain>
    </source>
</reference>
<dbReference type="RefSeq" id="WP_093915079.1">
    <property type="nucleotide sequence ID" value="NZ_FPAJ01000001.1"/>
</dbReference>
<dbReference type="STRING" id="394264.SAMN04488040_0889"/>
<evidence type="ECO:0000313" key="4">
    <source>
        <dbReference type="Proteomes" id="UP000199239"/>
    </source>
</evidence>
<evidence type="ECO:0000256" key="1">
    <source>
        <dbReference type="SAM" id="Phobius"/>
    </source>
</evidence>